<keyword evidence="3" id="KW-0812">Transmembrane</keyword>
<sequence length="445" mass="51202">MKVSCSSSHFKEKLRQYNKRERCLNSMGRVSPCLLCSLVATTIFIFFLLSSPNPINSITKPDIHDQKLASTNQQNDPFHPQTDTTLKINDTIQVVDKCDLFDGHWIPDLNGSRYTNSSCATIPHSKNCFKHGRGDIDFLNWRWKPHQCNLQRFDAKVFFTIVRGKRMSFIGDSVARNHMESLLCLLSQEETPIDIYKDSENRNRIWYFAKHNFTLTTLWTKFFVNGKERVINGSRSAIYDLYLDKVEDNWVRDLPSIDYAVISGAHWLFRPLYLHKGGNTIGCVYCDEPNITRVDVSFAVRLTLRAALNHIDRCKICKKMVTLVRTFSPSHFENGTWNTGGTCNRTSPFAEKNADLNGWEVGMRNVQVEEVERVRKRGNWSGKRFGVLDVTRAMLMRPDGHPGAFSGNKWMRGYNDCVHWCLPGPIDVWNDFLIAVLGQEAWKTS</sequence>
<evidence type="ECO:0000256" key="3">
    <source>
        <dbReference type="ARBA" id="ARBA00022692"/>
    </source>
</evidence>
<name>A0A1Q3BXH6_CEPFO</name>
<dbReference type="InterPro" id="IPR025846">
    <property type="entry name" value="TBL_N"/>
</dbReference>
<dbReference type="Proteomes" id="UP000187406">
    <property type="component" value="Unassembled WGS sequence"/>
</dbReference>
<feature type="domain" description="Trichome birefringence-like N-terminal" evidence="8">
    <location>
        <begin position="97"/>
        <end position="149"/>
    </location>
</feature>
<dbReference type="InterPro" id="IPR029962">
    <property type="entry name" value="TBL"/>
</dbReference>
<evidence type="ECO:0000259" key="8">
    <source>
        <dbReference type="Pfam" id="PF14416"/>
    </source>
</evidence>
<dbReference type="EMBL" id="BDDD01001016">
    <property type="protein sequence ID" value="GAV72582.1"/>
    <property type="molecule type" value="Genomic_DNA"/>
</dbReference>
<evidence type="ECO:0000256" key="1">
    <source>
        <dbReference type="ARBA" id="ARBA00004167"/>
    </source>
</evidence>
<evidence type="ECO:0000256" key="5">
    <source>
        <dbReference type="ARBA" id="ARBA00022989"/>
    </source>
</evidence>
<dbReference type="FunCoup" id="A0A1Q3BXH6">
    <property type="interactions" value="4"/>
</dbReference>
<evidence type="ECO:0000313" key="10">
    <source>
        <dbReference type="Proteomes" id="UP000187406"/>
    </source>
</evidence>
<evidence type="ECO:0000259" key="7">
    <source>
        <dbReference type="Pfam" id="PF13839"/>
    </source>
</evidence>
<comment type="caution">
    <text evidence="9">The sequence shown here is derived from an EMBL/GenBank/DDBJ whole genome shotgun (WGS) entry which is preliminary data.</text>
</comment>
<dbReference type="GO" id="GO:0005794">
    <property type="term" value="C:Golgi apparatus"/>
    <property type="evidence" value="ECO:0007669"/>
    <property type="project" value="TreeGrafter"/>
</dbReference>
<dbReference type="PANTHER" id="PTHR32285">
    <property type="entry name" value="PROTEIN TRICHOME BIREFRINGENCE-LIKE 9-RELATED"/>
    <property type="match status" value="1"/>
</dbReference>
<dbReference type="Pfam" id="PF14416">
    <property type="entry name" value="PMR5N"/>
    <property type="match status" value="1"/>
</dbReference>
<keyword evidence="10" id="KW-1185">Reference proteome</keyword>
<dbReference type="InterPro" id="IPR026057">
    <property type="entry name" value="TBL_C"/>
</dbReference>
<dbReference type="AlphaFoldDB" id="A0A1Q3BXH6"/>
<organism evidence="9 10">
    <name type="scientific">Cephalotus follicularis</name>
    <name type="common">Albany pitcher plant</name>
    <dbReference type="NCBI Taxonomy" id="3775"/>
    <lineage>
        <taxon>Eukaryota</taxon>
        <taxon>Viridiplantae</taxon>
        <taxon>Streptophyta</taxon>
        <taxon>Embryophyta</taxon>
        <taxon>Tracheophyta</taxon>
        <taxon>Spermatophyta</taxon>
        <taxon>Magnoliopsida</taxon>
        <taxon>eudicotyledons</taxon>
        <taxon>Gunneridae</taxon>
        <taxon>Pentapetalae</taxon>
        <taxon>rosids</taxon>
        <taxon>fabids</taxon>
        <taxon>Oxalidales</taxon>
        <taxon>Cephalotaceae</taxon>
        <taxon>Cephalotus</taxon>
    </lineage>
</organism>
<dbReference type="InParanoid" id="A0A1Q3BXH6"/>
<proteinExistence type="inferred from homology"/>
<keyword evidence="6" id="KW-0472">Membrane</keyword>
<accession>A0A1Q3BXH6</accession>
<keyword evidence="4" id="KW-0735">Signal-anchor</keyword>
<dbReference type="GO" id="GO:0016413">
    <property type="term" value="F:O-acetyltransferase activity"/>
    <property type="evidence" value="ECO:0007669"/>
    <property type="project" value="InterPro"/>
</dbReference>
<dbReference type="PANTHER" id="PTHR32285:SF28">
    <property type="entry name" value="XYLOGLUCAN O-ACETYLTRANSFERASE 2"/>
    <property type="match status" value="1"/>
</dbReference>
<evidence type="ECO:0000313" key="9">
    <source>
        <dbReference type="EMBL" id="GAV72582.1"/>
    </source>
</evidence>
<evidence type="ECO:0000256" key="4">
    <source>
        <dbReference type="ARBA" id="ARBA00022968"/>
    </source>
</evidence>
<dbReference type="OrthoDB" id="630188at2759"/>
<comment type="similarity">
    <text evidence="2">Belongs to the PC-esterase family. TBL subfamily.</text>
</comment>
<evidence type="ECO:0000256" key="2">
    <source>
        <dbReference type="ARBA" id="ARBA00007727"/>
    </source>
</evidence>
<dbReference type="GO" id="GO:0016020">
    <property type="term" value="C:membrane"/>
    <property type="evidence" value="ECO:0007669"/>
    <property type="project" value="UniProtKB-SubCell"/>
</dbReference>
<protein>
    <submittedName>
        <fullName evidence="9">PC-Esterase domain-containing protein/PMR5N domain-containing protein</fullName>
    </submittedName>
</protein>
<feature type="domain" description="Trichome birefringence-like C-terminal" evidence="7">
    <location>
        <begin position="150"/>
        <end position="435"/>
    </location>
</feature>
<gene>
    <name evidence="9" type="ORF">CFOL_v3_16070</name>
</gene>
<dbReference type="Pfam" id="PF13839">
    <property type="entry name" value="PC-Esterase"/>
    <property type="match status" value="1"/>
</dbReference>
<keyword evidence="5" id="KW-1133">Transmembrane helix</keyword>
<reference evidence="10" key="1">
    <citation type="submission" date="2016-04" db="EMBL/GenBank/DDBJ databases">
        <title>Cephalotus genome sequencing.</title>
        <authorList>
            <person name="Fukushima K."/>
            <person name="Hasebe M."/>
            <person name="Fang X."/>
        </authorList>
    </citation>
    <scope>NUCLEOTIDE SEQUENCE [LARGE SCALE GENOMIC DNA]</scope>
    <source>
        <strain evidence="10">cv. St1</strain>
    </source>
</reference>
<comment type="subcellular location">
    <subcellularLocation>
        <location evidence="1">Membrane</location>
        <topology evidence="1">Single-pass membrane protein</topology>
    </subcellularLocation>
</comment>
<evidence type="ECO:0000256" key="6">
    <source>
        <dbReference type="ARBA" id="ARBA00023136"/>
    </source>
</evidence>